<accession>A0A9X1V0L6</accession>
<organism evidence="1 2">
    <name type="scientific">Christiangramia lutea</name>
    <dbReference type="NCBI Taxonomy" id="1607951"/>
    <lineage>
        <taxon>Bacteria</taxon>
        <taxon>Pseudomonadati</taxon>
        <taxon>Bacteroidota</taxon>
        <taxon>Flavobacteriia</taxon>
        <taxon>Flavobacteriales</taxon>
        <taxon>Flavobacteriaceae</taxon>
        <taxon>Christiangramia</taxon>
    </lineage>
</organism>
<sequence>MLNLFQHLPETLKQVQGDDQFDFLSLSKSFSSINCHFDGVKGWRNLILIQAAKKSLPLCHAELVFTIF</sequence>
<dbReference type="EMBL" id="JAKVTV010000001">
    <property type="protein sequence ID" value="MCH4821884.1"/>
    <property type="molecule type" value="Genomic_DNA"/>
</dbReference>
<keyword evidence="2" id="KW-1185">Reference proteome</keyword>
<dbReference type="AlphaFoldDB" id="A0A9X1V0L6"/>
<name>A0A9X1V0L6_9FLAO</name>
<dbReference type="RefSeq" id="WP_240712010.1">
    <property type="nucleotide sequence ID" value="NZ_JAKVTV010000001.1"/>
</dbReference>
<comment type="caution">
    <text evidence="1">The sequence shown here is derived from an EMBL/GenBank/DDBJ whole genome shotgun (WGS) entry which is preliminary data.</text>
</comment>
<evidence type="ECO:0000313" key="2">
    <source>
        <dbReference type="Proteomes" id="UP001139226"/>
    </source>
</evidence>
<reference evidence="1" key="1">
    <citation type="submission" date="2022-03" db="EMBL/GenBank/DDBJ databases">
        <title>Gramella crocea sp. nov., isolated from activated sludge of a seafood processing plant.</title>
        <authorList>
            <person name="Zhang X."/>
        </authorList>
    </citation>
    <scope>NUCLEOTIDE SEQUENCE</scope>
    <source>
        <strain evidence="1">YJ019</strain>
    </source>
</reference>
<protein>
    <submittedName>
        <fullName evidence="1">Uncharacterized protein</fullName>
    </submittedName>
</protein>
<evidence type="ECO:0000313" key="1">
    <source>
        <dbReference type="EMBL" id="MCH4821884.1"/>
    </source>
</evidence>
<proteinExistence type="predicted"/>
<gene>
    <name evidence="1" type="ORF">ML462_01760</name>
</gene>
<dbReference type="Proteomes" id="UP001139226">
    <property type="component" value="Unassembled WGS sequence"/>
</dbReference>